<organism evidence="2 3">
    <name type="scientific">Zwartia hollandica</name>
    <dbReference type="NCBI Taxonomy" id="324606"/>
    <lineage>
        <taxon>Bacteria</taxon>
        <taxon>Pseudomonadati</taxon>
        <taxon>Pseudomonadota</taxon>
        <taxon>Betaproteobacteria</taxon>
        <taxon>Burkholderiales</taxon>
        <taxon>Alcaligenaceae</taxon>
        <taxon>Zwartia</taxon>
    </lineage>
</organism>
<dbReference type="InterPro" id="IPR010127">
    <property type="entry name" value="Phasin_subfam-1"/>
</dbReference>
<dbReference type="EMBL" id="JAHXRI010000010">
    <property type="protein sequence ID" value="MBZ1351636.1"/>
    <property type="molecule type" value="Genomic_DNA"/>
</dbReference>
<gene>
    <name evidence="2" type="ORF">KZZ10_13370</name>
</gene>
<dbReference type="InterPro" id="IPR018968">
    <property type="entry name" value="Phasin"/>
</dbReference>
<keyword evidence="3" id="KW-1185">Reference proteome</keyword>
<evidence type="ECO:0000259" key="1">
    <source>
        <dbReference type="Pfam" id="PF09361"/>
    </source>
</evidence>
<evidence type="ECO:0000313" key="3">
    <source>
        <dbReference type="Proteomes" id="UP000739565"/>
    </source>
</evidence>
<dbReference type="AlphaFoldDB" id="A0A953T5H6"/>
<feature type="domain" description="Phasin" evidence="1">
    <location>
        <begin position="6"/>
        <end position="105"/>
    </location>
</feature>
<name>A0A953T5H6_9BURK</name>
<reference evidence="2" key="1">
    <citation type="submission" date="2021-07" db="EMBL/GenBank/DDBJ databases">
        <title>New genus and species of the family Alcaligenaceae.</title>
        <authorList>
            <person name="Hahn M.W."/>
        </authorList>
    </citation>
    <scope>NUCLEOTIDE SEQUENCE</scope>
    <source>
        <strain evidence="2">LF4-65</strain>
    </source>
</reference>
<comment type="caution">
    <text evidence="2">The sequence shown here is derived from an EMBL/GenBank/DDBJ whole genome shotgun (WGS) entry which is preliminary data.</text>
</comment>
<dbReference type="Proteomes" id="UP000739565">
    <property type="component" value="Unassembled WGS sequence"/>
</dbReference>
<evidence type="ECO:0000313" key="2">
    <source>
        <dbReference type="EMBL" id="MBZ1351636.1"/>
    </source>
</evidence>
<accession>A0A953T5H6</accession>
<dbReference type="RefSeq" id="WP_259662027.1">
    <property type="nucleotide sequence ID" value="NZ_JAHXRI010000010.1"/>
</dbReference>
<dbReference type="NCBIfam" id="TIGR01841">
    <property type="entry name" value="phasin"/>
    <property type="match status" value="1"/>
</dbReference>
<dbReference type="Pfam" id="PF09361">
    <property type="entry name" value="Phasin_2"/>
    <property type="match status" value="1"/>
</dbReference>
<protein>
    <submittedName>
        <fullName evidence="2">Phasin family protein</fullName>
    </submittedName>
</protein>
<proteinExistence type="predicted"/>
<sequence>MSAIPQQVLNSQKAAIDAFVAVQGSVFSGFEKLVDLNLKALKATIDEVSATSQQVVGVKDAQEALSLSSGLVQPSAEKAMAYSKHVYDIVSTVQADLAKLSESQIAEGQKHVQDAIEQFTKSAPAGSEGAVAMLKNSMAQASSAYDSMTKAAKQAAEVAEKNLAAAANATFKAAGQAAEAAKSATRGRRSA</sequence>